<comment type="caution">
    <text evidence="10">The sequence shown here is derived from an EMBL/GenBank/DDBJ whole genome shotgun (WGS) entry which is preliminary data.</text>
</comment>
<evidence type="ECO:0000256" key="1">
    <source>
        <dbReference type="ARBA" id="ARBA00004141"/>
    </source>
</evidence>
<feature type="transmembrane region" description="Helical" evidence="8">
    <location>
        <begin position="407"/>
        <end position="428"/>
    </location>
</feature>
<dbReference type="InterPro" id="IPR036404">
    <property type="entry name" value="Jacalin-like_lectin_dom_sf"/>
</dbReference>
<evidence type="ECO:0000313" key="10">
    <source>
        <dbReference type="EMBL" id="KAG1347484.1"/>
    </source>
</evidence>
<dbReference type="AlphaFoldDB" id="A0A8K0N3H9"/>
<gene>
    <name evidence="10" type="ORF">COCNU_06G013130</name>
</gene>
<comment type="similarity">
    <text evidence="3">Belongs to the jacalin lectin family.</text>
</comment>
<evidence type="ECO:0000259" key="9">
    <source>
        <dbReference type="PROSITE" id="PS51752"/>
    </source>
</evidence>
<dbReference type="FunFam" id="2.100.10.30:FF:000001">
    <property type="entry name" value="Jacalin-related lectin 33"/>
    <property type="match status" value="1"/>
</dbReference>
<dbReference type="CDD" id="cd09612">
    <property type="entry name" value="Jacalin"/>
    <property type="match status" value="2"/>
</dbReference>
<feature type="transmembrane region" description="Helical" evidence="8">
    <location>
        <begin position="440"/>
        <end position="460"/>
    </location>
</feature>
<dbReference type="Proteomes" id="UP000797356">
    <property type="component" value="Chromosome 6"/>
</dbReference>
<comment type="subcellular location">
    <subcellularLocation>
        <location evidence="1">Membrane</location>
        <topology evidence="1">Multi-pass membrane protein</topology>
    </subcellularLocation>
</comment>
<feature type="transmembrane region" description="Helical" evidence="8">
    <location>
        <begin position="135"/>
        <end position="161"/>
    </location>
</feature>
<dbReference type="GO" id="GO:0016020">
    <property type="term" value="C:membrane"/>
    <property type="evidence" value="ECO:0007669"/>
    <property type="project" value="UniProtKB-SubCell"/>
</dbReference>
<evidence type="ECO:0000256" key="6">
    <source>
        <dbReference type="ARBA" id="ARBA00022989"/>
    </source>
</evidence>
<dbReference type="Pfam" id="PF01419">
    <property type="entry name" value="Jacalin"/>
    <property type="match status" value="2"/>
</dbReference>
<dbReference type="InterPro" id="IPR036259">
    <property type="entry name" value="MFS_trans_sf"/>
</dbReference>
<feature type="transmembrane region" description="Helical" evidence="8">
    <location>
        <begin position="93"/>
        <end position="114"/>
    </location>
</feature>
<organism evidence="10 11">
    <name type="scientific">Cocos nucifera</name>
    <name type="common">Coconut palm</name>
    <dbReference type="NCBI Taxonomy" id="13894"/>
    <lineage>
        <taxon>Eukaryota</taxon>
        <taxon>Viridiplantae</taxon>
        <taxon>Streptophyta</taxon>
        <taxon>Embryophyta</taxon>
        <taxon>Tracheophyta</taxon>
        <taxon>Spermatophyta</taxon>
        <taxon>Magnoliopsida</taxon>
        <taxon>Liliopsida</taxon>
        <taxon>Arecaceae</taxon>
        <taxon>Arecoideae</taxon>
        <taxon>Cocoseae</taxon>
        <taxon>Attaleinae</taxon>
        <taxon>Cocos</taxon>
    </lineage>
</organism>
<dbReference type="OrthoDB" id="8904098at2759"/>
<dbReference type="PROSITE" id="PS51752">
    <property type="entry name" value="JACALIN_LECTIN"/>
    <property type="match status" value="2"/>
</dbReference>
<feature type="domain" description="Jacalin-type lectin" evidence="9">
    <location>
        <begin position="535"/>
        <end position="673"/>
    </location>
</feature>
<dbReference type="Gene3D" id="2.100.10.30">
    <property type="entry name" value="Jacalin-like lectin domain"/>
    <property type="match status" value="2"/>
</dbReference>
<dbReference type="SMART" id="SM00915">
    <property type="entry name" value="Jacalin"/>
    <property type="match status" value="2"/>
</dbReference>
<dbReference type="SUPFAM" id="SSF103473">
    <property type="entry name" value="MFS general substrate transporter"/>
    <property type="match status" value="1"/>
</dbReference>
<feature type="transmembrane region" description="Helical" evidence="8">
    <location>
        <begin position="181"/>
        <end position="200"/>
    </location>
</feature>
<name>A0A8K0N3H9_COCNU</name>
<sequence length="819" mass="89195">MAGEKPQEMEKLENGTAPEPEIKYSGWKAMPYVIGNETFEKLGTIGTAANLLVYLTTVFHLKSVAAATLLNVFNGTTNLTPLLGAFLSDTYLGRYVTLGFASGMFVLTLTAAISKLHPPQCDQGQKCAGPSSGQLAVLFCSFALLIIGAGGIRPCNLAFGADQFNPHTESGRRGIDSFFNWYYFTFTTAMMISSTIIIYIQSSISWALGLAIPTFLMFFSCAFFFIGTRLYVKVKPEGSPFTSIAQVLVVAVKKRGLKQPDDPKTSLFNPPHLSSLVTKLPYSDQFRFLDKAAIITPIDEIKPDGHAGNPWRLCSLQQVEQVKCLVRIIPIWATGIILHVSVIQETTFIVFQALQADRRFGKSKFEIPAASFNVFAMLALTIWIPIYDRILLPWLQRVTGKEGGFTLLQRMGIGIFLSIVAMVVSGLVEEWRRSYAIHRPTLGLVSSSGAISSLSSFWLVPQLVILGFAEAFNVIGQVEFYYKQFPENMRSIAGGLLFCGLACDGIDTKVWEIVLKLPWRKANQNILLASRVDGADMLGPWGGSGGTAWSFENAQAITKIKISVGDVVDSITFQYMDGQTARWSPRYGGAGGKATEIELGPAEFIISMKGYYGTYAGKTIIYSLTFVTTIREYGPYGREQGTQFSIPKGTGWISGFHGRSGSLLDAIGVYMKTYVEPAVVVGPWGGSGGTAWSFENALTITKIKISVGDVVDSITFRYMDGETARWSPRYGGAGGNSAEIDLGTNNNLKAISGHYGNYKGIIVIRSVTFVTTTGTYGPYGQEEGTAFSLPVKAGKVVGFFGHAGQWLDALGFYLKPTSA</sequence>
<proteinExistence type="inferred from homology"/>
<keyword evidence="6 8" id="KW-1133">Transmembrane helix</keyword>
<keyword evidence="5" id="KW-0430">Lectin</keyword>
<reference evidence="10" key="2">
    <citation type="submission" date="2019-07" db="EMBL/GenBank/DDBJ databases">
        <authorList>
            <person name="Yang Y."/>
            <person name="Bocs S."/>
            <person name="Baudouin L."/>
        </authorList>
    </citation>
    <scope>NUCLEOTIDE SEQUENCE</scope>
    <source>
        <tissue evidence="10">Spear leaf of Hainan Tall coconut</tissue>
    </source>
</reference>
<dbReference type="GO" id="GO:0022857">
    <property type="term" value="F:transmembrane transporter activity"/>
    <property type="evidence" value="ECO:0007669"/>
    <property type="project" value="InterPro"/>
</dbReference>
<accession>A0A8K0N3H9</accession>
<feature type="domain" description="Jacalin-type lectin" evidence="9">
    <location>
        <begin position="678"/>
        <end position="816"/>
    </location>
</feature>
<feature type="transmembrane region" description="Helical" evidence="8">
    <location>
        <begin position="207"/>
        <end position="232"/>
    </location>
</feature>
<dbReference type="PANTHER" id="PTHR11654">
    <property type="entry name" value="OLIGOPEPTIDE TRANSPORTER-RELATED"/>
    <property type="match status" value="1"/>
</dbReference>
<evidence type="ECO:0000256" key="2">
    <source>
        <dbReference type="ARBA" id="ARBA00005982"/>
    </source>
</evidence>
<evidence type="ECO:0000256" key="7">
    <source>
        <dbReference type="ARBA" id="ARBA00023136"/>
    </source>
</evidence>
<dbReference type="GO" id="GO:0030246">
    <property type="term" value="F:carbohydrate binding"/>
    <property type="evidence" value="ECO:0007669"/>
    <property type="project" value="UniProtKB-KW"/>
</dbReference>
<dbReference type="SUPFAM" id="SSF51101">
    <property type="entry name" value="Mannose-binding lectins"/>
    <property type="match status" value="2"/>
</dbReference>
<dbReference type="InterPro" id="IPR000109">
    <property type="entry name" value="POT_fam"/>
</dbReference>
<keyword evidence="4 8" id="KW-0812">Transmembrane</keyword>
<comment type="similarity">
    <text evidence="2">Belongs to the major facilitator superfamily. Proton-dependent oligopeptide transporter (POT/PTR) (TC 2.A.17) family.</text>
</comment>
<dbReference type="InterPro" id="IPR033734">
    <property type="entry name" value="Jacalin-like_lectin_dom_plant"/>
</dbReference>
<keyword evidence="11" id="KW-1185">Reference proteome</keyword>
<keyword evidence="7 8" id="KW-0472">Membrane</keyword>
<evidence type="ECO:0000256" key="5">
    <source>
        <dbReference type="ARBA" id="ARBA00022734"/>
    </source>
</evidence>
<dbReference type="Gene3D" id="1.20.1250.20">
    <property type="entry name" value="MFS general substrate transporter like domains"/>
    <property type="match status" value="1"/>
</dbReference>
<evidence type="ECO:0000256" key="4">
    <source>
        <dbReference type="ARBA" id="ARBA00022692"/>
    </source>
</evidence>
<dbReference type="EMBL" id="CM017877">
    <property type="protein sequence ID" value="KAG1347484.1"/>
    <property type="molecule type" value="Genomic_DNA"/>
</dbReference>
<evidence type="ECO:0000256" key="3">
    <source>
        <dbReference type="ARBA" id="ARBA00006568"/>
    </source>
</evidence>
<protein>
    <recommendedName>
        <fullName evidence="9">Jacalin-type lectin domain-containing protein</fullName>
    </recommendedName>
</protein>
<dbReference type="InterPro" id="IPR001229">
    <property type="entry name" value="Jacalin-like_lectin_dom"/>
</dbReference>
<dbReference type="Pfam" id="PF00854">
    <property type="entry name" value="PTR2"/>
    <property type="match status" value="1"/>
</dbReference>
<feature type="transmembrane region" description="Helical" evidence="8">
    <location>
        <begin position="365"/>
        <end position="387"/>
    </location>
</feature>
<evidence type="ECO:0000313" key="11">
    <source>
        <dbReference type="Proteomes" id="UP000797356"/>
    </source>
</evidence>
<reference evidence="10" key="1">
    <citation type="journal article" date="2017" name="Gigascience">
        <title>The genome draft of coconut (Cocos nucifera).</title>
        <authorList>
            <person name="Xiao Y."/>
            <person name="Xu P."/>
            <person name="Fan H."/>
            <person name="Baudouin L."/>
            <person name="Xia W."/>
            <person name="Bocs S."/>
            <person name="Xu J."/>
            <person name="Li Q."/>
            <person name="Guo A."/>
            <person name="Zhou L."/>
            <person name="Li J."/>
            <person name="Wu Y."/>
            <person name="Ma Z."/>
            <person name="Armero A."/>
            <person name="Issali A.E."/>
            <person name="Liu N."/>
            <person name="Peng M."/>
            <person name="Yang Y."/>
        </authorList>
    </citation>
    <scope>NUCLEOTIDE SEQUENCE</scope>
    <source>
        <tissue evidence="10">Spear leaf of Hainan Tall coconut</tissue>
    </source>
</reference>
<evidence type="ECO:0000256" key="8">
    <source>
        <dbReference type="SAM" id="Phobius"/>
    </source>
</evidence>